<proteinExistence type="predicted"/>
<evidence type="ECO:0000313" key="2">
    <source>
        <dbReference type="Proteomes" id="UP000652761"/>
    </source>
</evidence>
<reference evidence="1" key="1">
    <citation type="submission" date="2017-07" db="EMBL/GenBank/DDBJ databases">
        <title>Taro Niue Genome Assembly and Annotation.</title>
        <authorList>
            <person name="Atibalentja N."/>
            <person name="Keating K."/>
            <person name="Fields C.J."/>
        </authorList>
    </citation>
    <scope>NUCLEOTIDE SEQUENCE</scope>
    <source>
        <strain evidence="1">Niue_2</strain>
        <tissue evidence="1">Leaf</tissue>
    </source>
</reference>
<keyword evidence="2" id="KW-1185">Reference proteome</keyword>
<organism evidence="1 2">
    <name type="scientific">Colocasia esculenta</name>
    <name type="common">Wild taro</name>
    <name type="synonym">Arum esculentum</name>
    <dbReference type="NCBI Taxonomy" id="4460"/>
    <lineage>
        <taxon>Eukaryota</taxon>
        <taxon>Viridiplantae</taxon>
        <taxon>Streptophyta</taxon>
        <taxon>Embryophyta</taxon>
        <taxon>Tracheophyta</taxon>
        <taxon>Spermatophyta</taxon>
        <taxon>Magnoliopsida</taxon>
        <taxon>Liliopsida</taxon>
        <taxon>Araceae</taxon>
        <taxon>Aroideae</taxon>
        <taxon>Colocasieae</taxon>
        <taxon>Colocasia</taxon>
    </lineage>
</organism>
<dbReference type="Proteomes" id="UP000652761">
    <property type="component" value="Unassembled WGS sequence"/>
</dbReference>
<comment type="caution">
    <text evidence="1">The sequence shown here is derived from an EMBL/GenBank/DDBJ whole genome shotgun (WGS) entry which is preliminary data.</text>
</comment>
<sequence length="191" mass="22131">MLVHRLSYPLDKTQIFVRAVIGTARETPIRNRHFDPSAPGRMRRFSLRRPNSSPEAWSRAADAITYGHPFAQTNITFRSVIGIAYKTQIWNRHSETHVAHFLPQVIRHHFGVEKPPFHSLKMRFQPSISSFPSNVSLDYANPWWGNHTKSDCHDDRKLCLTRRENSYPGRRYGCTNIVDIVTPSVLFPPLR</sequence>
<name>A0A843WAF2_COLES</name>
<dbReference type="AlphaFoldDB" id="A0A843WAF2"/>
<dbReference type="EMBL" id="NMUH01002447">
    <property type="protein sequence ID" value="MQM00040.1"/>
    <property type="molecule type" value="Genomic_DNA"/>
</dbReference>
<accession>A0A843WAF2</accession>
<evidence type="ECO:0000313" key="1">
    <source>
        <dbReference type="EMBL" id="MQM00040.1"/>
    </source>
</evidence>
<gene>
    <name evidence="1" type="ORF">Taro_032777</name>
</gene>
<protein>
    <submittedName>
        <fullName evidence="1">Uncharacterized protein</fullName>
    </submittedName>
</protein>